<dbReference type="SMART" id="SM00257">
    <property type="entry name" value="LysM"/>
    <property type="match status" value="2"/>
</dbReference>
<dbReference type="InterPro" id="IPR017853">
    <property type="entry name" value="GH"/>
</dbReference>
<accession>A0A1H9XSB4</accession>
<dbReference type="SUPFAM" id="SSF54106">
    <property type="entry name" value="LysM domain"/>
    <property type="match status" value="2"/>
</dbReference>
<dbReference type="Pfam" id="PF01476">
    <property type="entry name" value="LysM"/>
    <property type="match status" value="2"/>
</dbReference>
<dbReference type="PROSITE" id="PS51904">
    <property type="entry name" value="GLYCOSYL_HYDROL_F25_2"/>
    <property type="match status" value="1"/>
</dbReference>
<dbReference type="Gene3D" id="3.10.350.10">
    <property type="entry name" value="LysM domain"/>
    <property type="match status" value="2"/>
</dbReference>
<dbReference type="RefSeq" id="WP_092787166.1">
    <property type="nucleotide sequence ID" value="NZ_FOGI01000024.1"/>
</dbReference>
<dbReference type="STRING" id="155974.SAMN04487818_1244"/>
<feature type="domain" description="LysM" evidence="2">
    <location>
        <begin position="275"/>
        <end position="319"/>
    </location>
</feature>
<organism evidence="3 4">
    <name type="scientific">Actinokineospora terrae</name>
    <dbReference type="NCBI Taxonomy" id="155974"/>
    <lineage>
        <taxon>Bacteria</taxon>
        <taxon>Bacillati</taxon>
        <taxon>Actinomycetota</taxon>
        <taxon>Actinomycetes</taxon>
        <taxon>Pseudonocardiales</taxon>
        <taxon>Pseudonocardiaceae</taxon>
        <taxon>Actinokineospora</taxon>
    </lineage>
</organism>
<dbReference type="GO" id="GO:0009253">
    <property type="term" value="P:peptidoglycan catabolic process"/>
    <property type="evidence" value="ECO:0007669"/>
    <property type="project" value="InterPro"/>
</dbReference>
<dbReference type="CDD" id="cd00118">
    <property type="entry name" value="LysM"/>
    <property type="match status" value="2"/>
</dbReference>
<dbReference type="InterPro" id="IPR036779">
    <property type="entry name" value="LysM_dom_sf"/>
</dbReference>
<name>A0A1H9XSB4_9PSEU</name>
<evidence type="ECO:0000313" key="4">
    <source>
        <dbReference type="Proteomes" id="UP000199051"/>
    </source>
</evidence>
<keyword evidence="4" id="KW-1185">Reference proteome</keyword>
<reference evidence="4" key="1">
    <citation type="submission" date="2016-10" db="EMBL/GenBank/DDBJ databases">
        <authorList>
            <person name="Varghese N."/>
            <person name="Submissions S."/>
        </authorList>
    </citation>
    <scope>NUCLEOTIDE SEQUENCE [LARGE SCALE GENOMIC DNA]</scope>
    <source>
        <strain evidence="4">DSM 44260</strain>
    </source>
</reference>
<protein>
    <submittedName>
        <fullName evidence="3">LysM domain-containing protein</fullName>
    </submittedName>
</protein>
<dbReference type="GO" id="GO:0016052">
    <property type="term" value="P:carbohydrate catabolic process"/>
    <property type="evidence" value="ECO:0007669"/>
    <property type="project" value="TreeGrafter"/>
</dbReference>
<dbReference type="Pfam" id="PF01183">
    <property type="entry name" value="Glyco_hydro_25"/>
    <property type="match status" value="1"/>
</dbReference>
<dbReference type="EMBL" id="FOGI01000024">
    <property type="protein sequence ID" value="SES49054.1"/>
    <property type="molecule type" value="Genomic_DNA"/>
</dbReference>
<dbReference type="PROSITE" id="PS51782">
    <property type="entry name" value="LYSM"/>
    <property type="match status" value="2"/>
</dbReference>
<dbReference type="SUPFAM" id="SSF51445">
    <property type="entry name" value="(Trans)glycosidases"/>
    <property type="match status" value="1"/>
</dbReference>
<dbReference type="Proteomes" id="UP000199051">
    <property type="component" value="Unassembled WGS sequence"/>
</dbReference>
<dbReference type="PANTHER" id="PTHR34135:SF2">
    <property type="entry name" value="LYSOZYME"/>
    <property type="match status" value="1"/>
</dbReference>
<dbReference type="AlphaFoldDB" id="A0A1H9XSB4"/>
<gene>
    <name evidence="3" type="ORF">SAMN04487818_1244</name>
</gene>
<sequence>MTDYGIDLSHHNRVDDWRAVRGNGITYASVKVTESTDWVDPAAGGHIAGARSAGIAVGGYHFARATGVQAQVDHFTAHLRRHGLLAAGSLAPMLDMEAAELRGNANVFVRDFITRLRATAGVRRVLVYANHDWYSNVLRPDWADGDTMLWIARYNGDPGRPGWSHHRLALHQHTSSGRVPGIPGNVDRDATVGPWTLGALTLGDPNPAPGPAPTPPAPGTYVIAPGDTLSAIAVRFGTTVAALATLNGISDPNRIQAGAALRLPGPGAPAPAPPRRYQIRSGDTLSGIAARHGTTVAALARLNGLANPDRIQAGAWLTLP</sequence>
<proteinExistence type="inferred from homology"/>
<dbReference type="InterPro" id="IPR002053">
    <property type="entry name" value="Glyco_hydro_25"/>
</dbReference>
<comment type="similarity">
    <text evidence="1">Belongs to the glycosyl hydrolase 25 family.</text>
</comment>
<feature type="domain" description="LysM" evidence="2">
    <location>
        <begin position="219"/>
        <end position="263"/>
    </location>
</feature>
<dbReference type="InterPro" id="IPR018392">
    <property type="entry name" value="LysM"/>
</dbReference>
<dbReference type="Gene3D" id="3.20.20.80">
    <property type="entry name" value="Glycosidases"/>
    <property type="match status" value="1"/>
</dbReference>
<dbReference type="GO" id="GO:0016998">
    <property type="term" value="P:cell wall macromolecule catabolic process"/>
    <property type="evidence" value="ECO:0007669"/>
    <property type="project" value="InterPro"/>
</dbReference>
<dbReference type="PANTHER" id="PTHR34135">
    <property type="entry name" value="LYSOZYME"/>
    <property type="match status" value="1"/>
</dbReference>
<dbReference type="CDD" id="cd00599">
    <property type="entry name" value="GH25_muramidase"/>
    <property type="match status" value="1"/>
</dbReference>
<evidence type="ECO:0000313" key="3">
    <source>
        <dbReference type="EMBL" id="SES49054.1"/>
    </source>
</evidence>
<evidence type="ECO:0000256" key="1">
    <source>
        <dbReference type="ARBA" id="ARBA00010646"/>
    </source>
</evidence>
<dbReference type="GO" id="GO:0003796">
    <property type="term" value="F:lysozyme activity"/>
    <property type="evidence" value="ECO:0007669"/>
    <property type="project" value="InterPro"/>
</dbReference>
<evidence type="ECO:0000259" key="2">
    <source>
        <dbReference type="PROSITE" id="PS51782"/>
    </source>
</evidence>